<dbReference type="HOGENOM" id="CLU_1865164_0_0_1"/>
<name>S8DY93_FOMSC</name>
<dbReference type="STRING" id="743788.S8DY93"/>
<dbReference type="InParanoid" id="S8DY93"/>
<keyword evidence="2" id="KW-1185">Reference proteome</keyword>
<accession>S8DY93</accession>
<dbReference type="AlphaFoldDB" id="S8DY93"/>
<evidence type="ECO:0008006" key="3">
    <source>
        <dbReference type="Google" id="ProtNLM"/>
    </source>
</evidence>
<evidence type="ECO:0000313" key="1">
    <source>
        <dbReference type="EMBL" id="EPS97597.1"/>
    </source>
</evidence>
<organism evidence="1 2">
    <name type="scientific">Fomitopsis schrenkii</name>
    <name type="common">Brown rot fungus</name>
    <dbReference type="NCBI Taxonomy" id="2126942"/>
    <lineage>
        <taxon>Eukaryota</taxon>
        <taxon>Fungi</taxon>
        <taxon>Dikarya</taxon>
        <taxon>Basidiomycota</taxon>
        <taxon>Agaricomycotina</taxon>
        <taxon>Agaricomycetes</taxon>
        <taxon>Polyporales</taxon>
        <taxon>Fomitopsis</taxon>
    </lineage>
</organism>
<dbReference type="EMBL" id="KE504175">
    <property type="protein sequence ID" value="EPS97597.1"/>
    <property type="molecule type" value="Genomic_DNA"/>
</dbReference>
<dbReference type="Gene3D" id="3.40.50.1820">
    <property type="entry name" value="alpha/beta hydrolase"/>
    <property type="match status" value="1"/>
</dbReference>
<dbReference type="PANTHER" id="PTHR17630:SF44">
    <property type="entry name" value="PROTEIN AIM2"/>
    <property type="match status" value="1"/>
</dbReference>
<dbReference type="eggNOG" id="KOG3043">
    <property type="taxonomic scope" value="Eukaryota"/>
</dbReference>
<proteinExistence type="predicted"/>
<dbReference type="PANTHER" id="PTHR17630">
    <property type="entry name" value="DIENELACTONE HYDROLASE"/>
    <property type="match status" value="1"/>
</dbReference>
<dbReference type="OrthoDB" id="10019231at2759"/>
<dbReference type="Proteomes" id="UP000015241">
    <property type="component" value="Unassembled WGS sequence"/>
</dbReference>
<gene>
    <name evidence="1" type="ORF">FOMPIDRAFT_1052266</name>
</gene>
<sequence>MACADCVTGFIHEGTPVGKEITLAGLQVYATGDEASNRIIVFGVDVFGWKFINSRLLADEYASRGFRVLIPDLFNGYEIPMWSLRATGIDPVDESSSLKRHASKLLALFISLAQRQGHANSEDRRAPQTLAREAVER</sequence>
<protein>
    <recommendedName>
        <fullName evidence="3">Dienelactone hydrolase domain-containing protein</fullName>
    </recommendedName>
</protein>
<evidence type="ECO:0000313" key="2">
    <source>
        <dbReference type="Proteomes" id="UP000015241"/>
    </source>
</evidence>
<reference evidence="1 2" key="1">
    <citation type="journal article" date="2012" name="Science">
        <title>The Paleozoic origin of enzymatic lignin decomposition reconstructed from 31 fungal genomes.</title>
        <authorList>
            <person name="Floudas D."/>
            <person name="Binder M."/>
            <person name="Riley R."/>
            <person name="Barry K."/>
            <person name="Blanchette R.A."/>
            <person name="Henrissat B."/>
            <person name="Martinez A.T."/>
            <person name="Otillar R."/>
            <person name="Spatafora J.W."/>
            <person name="Yadav J.S."/>
            <person name="Aerts A."/>
            <person name="Benoit I."/>
            <person name="Boyd A."/>
            <person name="Carlson A."/>
            <person name="Copeland A."/>
            <person name="Coutinho P.M."/>
            <person name="de Vries R.P."/>
            <person name="Ferreira P."/>
            <person name="Findley K."/>
            <person name="Foster B."/>
            <person name="Gaskell J."/>
            <person name="Glotzer D."/>
            <person name="Gorecki P."/>
            <person name="Heitman J."/>
            <person name="Hesse C."/>
            <person name="Hori C."/>
            <person name="Igarashi K."/>
            <person name="Jurgens J.A."/>
            <person name="Kallen N."/>
            <person name="Kersten P."/>
            <person name="Kohler A."/>
            <person name="Kuees U."/>
            <person name="Kumar T.K.A."/>
            <person name="Kuo A."/>
            <person name="LaButti K."/>
            <person name="Larrondo L.F."/>
            <person name="Lindquist E."/>
            <person name="Ling A."/>
            <person name="Lombard V."/>
            <person name="Lucas S."/>
            <person name="Lundell T."/>
            <person name="Martin R."/>
            <person name="McLaughlin D.J."/>
            <person name="Morgenstern I."/>
            <person name="Morin E."/>
            <person name="Murat C."/>
            <person name="Nagy L.G."/>
            <person name="Nolan M."/>
            <person name="Ohm R.A."/>
            <person name="Patyshakuliyeva A."/>
            <person name="Rokas A."/>
            <person name="Ruiz-Duenas F.J."/>
            <person name="Sabat G."/>
            <person name="Salamov A."/>
            <person name="Samejima M."/>
            <person name="Schmutz J."/>
            <person name="Slot J.C."/>
            <person name="St John F."/>
            <person name="Stenlid J."/>
            <person name="Sun H."/>
            <person name="Sun S."/>
            <person name="Syed K."/>
            <person name="Tsang A."/>
            <person name="Wiebenga A."/>
            <person name="Young D."/>
            <person name="Pisabarro A."/>
            <person name="Eastwood D.C."/>
            <person name="Martin F."/>
            <person name="Cullen D."/>
            <person name="Grigoriev I.V."/>
            <person name="Hibbett D.S."/>
        </authorList>
    </citation>
    <scope>NUCLEOTIDE SEQUENCE</scope>
    <source>
        <strain evidence="2">FP-58527</strain>
    </source>
</reference>
<dbReference type="InterPro" id="IPR029058">
    <property type="entry name" value="AB_hydrolase_fold"/>
</dbReference>